<dbReference type="STRING" id="1165094.RINTHH_3680"/>
<gene>
    <name evidence="2" type="ORF">RINTHH_3680</name>
</gene>
<sequence>MHHVSIRTADIHRAIAFYEQLGFNISERFTTGYTLACWMEGIGSRIELIQIPEPKPAPNIFADLHYVGYYHLSFDVTEYSINLSSYLNYLQDIFIQKSQENPEKFQPLVVMLGPTQQKIGDSIYEVAFISDTDGLPVEIIRILTTLKC</sequence>
<reference evidence="3" key="2">
    <citation type="submission" date="2016-01" db="EMBL/GenBank/DDBJ databases">
        <title>Diatom-associated endosymboitic cyanobacterium lacks core nitrogen metabolism enzymes.</title>
        <authorList>
            <person name="Hilton J.A."/>
            <person name="Foster R.A."/>
            <person name="Tripp H.J."/>
            <person name="Carter B.J."/>
            <person name="Zehr J.P."/>
            <person name="Villareal T.A."/>
        </authorList>
    </citation>
    <scope>NUCLEOTIDE SEQUENCE [LARGE SCALE GENOMIC DNA]</scope>
    <source>
        <strain evidence="3">HH01</strain>
    </source>
</reference>
<proteinExistence type="predicted"/>
<feature type="domain" description="Glyoxalase/fosfomycin resistance/dioxygenase" evidence="1">
    <location>
        <begin position="2"/>
        <end position="69"/>
    </location>
</feature>
<name>M1WZ57_9NOST</name>
<dbReference type="CDD" id="cd06587">
    <property type="entry name" value="VOC"/>
    <property type="match status" value="1"/>
</dbReference>
<reference evidence="2 3" key="1">
    <citation type="submission" date="2012-05" db="EMBL/GenBank/DDBJ databases">
        <authorList>
            <person name="Hilton J."/>
        </authorList>
    </citation>
    <scope>NUCLEOTIDE SEQUENCE [LARGE SCALE GENOMIC DNA]</scope>
    <source>
        <strain evidence="2 3">HH01</strain>
    </source>
</reference>
<dbReference type="GO" id="GO:0016829">
    <property type="term" value="F:lyase activity"/>
    <property type="evidence" value="ECO:0007669"/>
    <property type="project" value="UniProtKB-KW"/>
</dbReference>
<evidence type="ECO:0000313" key="3">
    <source>
        <dbReference type="Proteomes" id="UP000053051"/>
    </source>
</evidence>
<dbReference type="InterPro" id="IPR004360">
    <property type="entry name" value="Glyas_Fos-R_dOase_dom"/>
</dbReference>
<accession>M1WZ57</accession>
<comment type="caution">
    <text evidence="2">The sequence shown here is derived from an EMBL/GenBank/DDBJ whole genome shotgun (WGS) entry which is preliminary data.</text>
</comment>
<dbReference type="RefSeq" id="WP_008232091.1">
    <property type="nucleotide sequence ID" value="NZ_CAIY01000018.1"/>
</dbReference>
<evidence type="ECO:0000259" key="1">
    <source>
        <dbReference type="Pfam" id="PF00903"/>
    </source>
</evidence>
<dbReference type="AlphaFoldDB" id="M1WZ57"/>
<keyword evidence="2" id="KW-0456">Lyase</keyword>
<dbReference type="InterPro" id="IPR029068">
    <property type="entry name" value="Glyas_Bleomycin-R_OHBP_Dase"/>
</dbReference>
<dbReference type="Gene3D" id="3.10.180.10">
    <property type="entry name" value="2,3-Dihydroxybiphenyl 1,2-Dioxygenase, domain 1"/>
    <property type="match status" value="1"/>
</dbReference>
<keyword evidence="3" id="KW-1185">Reference proteome</keyword>
<dbReference type="OrthoDB" id="511266at2"/>
<dbReference type="EMBL" id="CAIY01000018">
    <property type="protein sequence ID" value="CCH66523.1"/>
    <property type="molecule type" value="Genomic_DNA"/>
</dbReference>
<organism evidence="2 3">
    <name type="scientific">Richelia intracellularis HH01</name>
    <dbReference type="NCBI Taxonomy" id="1165094"/>
    <lineage>
        <taxon>Bacteria</taxon>
        <taxon>Bacillati</taxon>
        <taxon>Cyanobacteriota</taxon>
        <taxon>Cyanophyceae</taxon>
        <taxon>Nostocales</taxon>
        <taxon>Nostocaceae</taxon>
        <taxon>Richelia</taxon>
    </lineage>
</organism>
<evidence type="ECO:0000313" key="2">
    <source>
        <dbReference type="EMBL" id="CCH66523.1"/>
    </source>
</evidence>
<protein>
    <submittedName>
        <fullName evidence="2">COG0346: Lactoylglutathione lyase and related lyases</fullName>
    </submittedName>
</protein>
<dbReference type="Proteomes" id="UP000053051">
    <property type="component" value="Unassembled WGS sequence"/>
</dbReference>
<dbReference type="Pfam" id="PF00903">
    <property type="entry name" value="Glyoxalase"/>
    <property type="match status" value="1"/>
</dbReference>
<dbReference type="SUPFAM" id="SSF54593">
    <property type="entry name" value="Glyoxalase/Bleomycin resistance protein/Dihydroxybiphenyl dioxygenase"/>
    <property type="match status" value="1"/>
</dbReference>